<organism evidence="1 2">
    <name type="scientific">Cichorium intybus</name>
    <name type="common">Chicory</name>
    <dbReference type="NCBI Taxonomy" id="13427"/>
    <lineage>
        <taxon>Eukaryota</taxon>
        <taxon>Viridiplantae</taxon>
        <taxon>Streptophyta</taxon>
        <taxon>Embryophyta</taxon>
        <taxon>Tracheophyta</taxon>
        <taxon>Spermatophyta</taxon>
        <taxon>Magnoliopsida</taxon>
        <taxon>eudicotyledons</taxon>
        <taxon>Gunneridae</taxon>
        <taxon>Pentapetalae</taxon>
        <taxon>asterids</taxon>
        <taxon>campanulids</taxon>
        <taxon>Asterales</taxon>
        <taxon>Asteraceae</taxon>
        <taxon>Cichorioideae</taxon>
        <taxon>Cichorieae</taxon>
        <taxon>Cichoriinae</taxon>
        <taxon>Cichorium</taxon>
    </lineage>
</organism>
<proteinExistence type="predicted"/>
<dbReference type="EMBL" id="CM042010">
    <property type="protein sequence ID" value="KAI3779212.1"/>
    <property type="molecule type" value="Genomic_DNA"/>
</dbReference>
<evidence type="ECO:0000313" key="1">
    <source>
        <dbReference type="EMBL" id="KAI3779212.1"/>
    </source>
</evidence>
<reference evidence="1 2" key="2">
    <citation type="journal article" date="2022" name="Mol. Ecol. Resour.">
        <title>The genomes of chicory, endive, great burdock and yacon provide insights into Asteraceae paleo-polyploidization history and plant inulin production.</title>
        <authorList>
            <person name="Fan W."/>
            <person name="Wang S."/>
            <person name="Wang H."/>
            <person name="Wang A."/>
            <person name="Jiang F."/>
            <person name="Liu H."/>
            <person name="Zhao H."/>
            <person name="Xu D."/>
            <person name="Zhang Y."/>
        </authorList>
    </citation>
    <scope>NUCLEOTIDE SEQUENCE [LARGE SCALE GENOMIC DNA]</scope>
    <source>
        <strain evidence="2">cv. Punajuju</strain>
        <tissue evidence="1">Leaves</tissue>
    </source>
</reference>
<keyword evidence="2" id="KW-1185">Reference proteome</keyword>
<accession>A0ACB9G722</accession>
<reference evidence="2" key="1">
    <citation type="journal article" date="2022" name="Mol. Ecol. Resour.">
        <title>The genomes of chicory, endive, great burdock and yacon provide insights into Asteraceae palaeo-polyploidization history and plant inulin production.</title>
        <authorList>
            <person name="Fan W."/>
            <person name="Wang S."/>
            <person name="Wang H."/>
            <person name="Wang A."/>
            <person name="Jiang F."/>
            <person name="Liu H."/>
            <person name="Zhao H."/>
            <person name="Xu D."/>
            <person name="Zhang Y."/>
        </authorList>
    </citation>
    <scope>NUCLEOTIDE SEQUENCE [LARGE SCALE GENOMIC DNA]</scope>
    <source>
        <strain evidence="2">cv. Punajuju</strain>
    </source>
</reference>
<comment type="caution">
    <text evidence="1">The sequence shown here is derived from an EMBL/GenBank/DDBJ whole genome shotgun (WGS) entry which is preliminary data.</text>
</comment>
<gene>
    <name evidence="1" type="ORF">L2E82_08819</name>
</gene>
<evidence type="ECO:0000313" key="2">
    <source>
        <dbReference type="Proteomes" id="UP001055811"/>
    </source>
</evidence>
<sequence>MAGKTYVTKGYSTYTDIPTRGGYDQGPHNPVNQYAVQTKTIERVRAPTNFVGSPSRIELLNEYVHSPTMSSSPNASYFPNTGHNYGNSSPPKFHDEGSWAMKTRDFSSPKKHRPSSPVHGYHSEESHQVHSGPGFVGARQIRTGNNYGPNRSWESSGPPMTNHPLTTSTNNINEAFGFLESASHSPRSGPRQRGVLDELSTRAQPSEPQKRYARPAFVAKPNDIYTRQY</sequence>
<name>A0ACB9G722_CICIN</name>
<protein>
    <submittedName>
        <fullName evidence="1">Uncharacterized protein</fullName>
    </submittedName>
</protein>
<dbReference type="Proteomes" id="UP001055811">
    <property type="component" value="Linkage Group LG02"/>
</dbReference>